<dbReference type="AlphaFoldDB" id="A0A5S4HA33"/>
<keyword evidence="2" id="KW-0808">Transferase</keyword>
<dbReference type="EMBL" id="VCKZ01000170">
    <property type="protein sequence ID" value="TMR35710.1"/>
    <property type="molecule type" value="Genomic_DNA"/>
</dbReference>
<dbReference type="Proteomes" id="UP000305238">
    <property type="component" value="Unassembled WGS sequence"/>
</dbReference>
<keyword evidence="3" id="KW-1185">Reference proteome</keyword>
<gene>
    <name evidence="2" type="ORF">ETD96_22400</name>
</gene>
<dbReference type="RefSeq" id="WP_138638436.1">
    <property type="nucleotide sequence ID" value="NZ_VCKZ01000170.1"/>
</dbReference>
<reference evidence="2 3" key="1">
    <citation type="submission" date="2019-05" db="EMBL/GenBank/DDBJ databases">
        <title>Draft genome sequence of Actinomadura geliboluensis A8036.</title>
        <authorList>
            <person name="Saricaoglu S."/>
            <person name="Isik K."/>
        </authorList>
    </citation>
    <scope>NUCLEOTIDE SEQUENCE [LARGE SCALE GENOMIC DNA]</scope>
    <source>
        <strain evidence="2 3">A8036</strain>
    </source>
</reference>
<keyword evidence="2" id="KW-0489">Methyltransferase</keyword>
<dbReference type="GO" id="GO:0032259">
    <property type="term" value="P:methylation"/>
    <property type="evidence" value="ECO:0007669"/>
    <property type="project" value="UniProtKB-KW"/>
</dbReference>
<organism evidence="2 3">
    <name type="scientific">Actinomadura geliboluensis</name>
    <dbReference type="NCBI Taxonomy" id="882440"/>
    <lineage>
        <taxon>Bacteria</taxon>
        <taxon>Bacillati</taxon>
        <taxon>Actinomycetota</taxon>
        <taxon>Actinomycetes</taxon>
        <taxon>Streptosporangiales</taxon>
        <taxon>Thermomonosporaceae</taxon>
        <taxon>Actinomadura</taxon>
    </lineage>
</organism>
<evidence type="ECO:0000313" key="2">
    <source>
        <dbReference type="EMBL" id="TMR35710.1"/>
    </source>
</evidence>
<protein>
    <submittedName>
        <fullName evidence="2">Methyltransferase domain-containing protein</fullName>
    </submittedName>
</protein>
<feature type="domain" description="Methyltransferase type 11" evidence="1">
    <location>
        <begin position="57"/>
        <end position="159"/>
    </location>
</feature>
<evidence type="ECO:0000259" key="1">
    <source>
        <dbReference type="Pfam" id="PF08241"/>
    </source>
</evidence>
<dbReference type="SUPFAM" id="SSF53335">
    <property type="entry name" value="S-adenosyl-L-methionine-dependent methyltransferases"/>
    <property type="match status" value="1"/>
</dbReference>
<accession>A0A5S4HA33</accession>
<dbReference type="Pfam" id="PF08241">
    <property type="entry name" value="Methyltransf_11"/>
    <property type="match status" value="1"/>
</dbReference>
<dbReference type="PANTHER" id="PTHR43861">
    <property type="entry name" value="TRANS-ACONITATE 2-METHYLTRANSFERASE-RELATED"/>
    <property type="match status" value="1"/>
</dbReference>
<dbReference type="PANTHER" id="PTHR43861:SF1">
    <property type="entry name" value="TRANS-ACONITATE 2-METHYLTRANSFERASE"/>
    <property type="match status" value="1"/>
</dbReference>
<dbReference type="InterPro" id="IPR013216">
    <property type="entry name" value="Methyltransf_11"/>
</dbReference>
<dbReference type="OrthoDB" id="9795634at2"/>
<sequence length="315" mass="32005">MTAPSIDPTTVKTGQRASWDAISPGWEEAMGVFERGAAAVTGRLLELAGVGPGHRVLDVATGLGEPALSAARAAGPTGRVVGADISPRMLAAARRRAAAAPDAAALAPLEFVQADVESIGLPAGSFDAVLSRWGLMFACDHAAAFAGLRRLLAPGGVLAAAVWAPPPDVPMIGLGYRVLAGLLDLPAPPPGMPGPFSMSDPAALSAGLRRAGFAEVSVEEFAVPFRLDRAAEYADFNKAVSPPSLLDAVRDRFGSPDAPGVWDAVAAAVEPYADDGGGIELTSTALCVRAVAGRDRAGQDGAVQRDGAQGSEGVR</sequence>
<dbReference type="GO" id="GO:0008757">
    <property type="term" value="F:S-adenosylmethionine-dependent methyltransferase activity"/>
    <property type="evidence" value="ECO:0007669"/>
    <property type="project" value="InterPro"/>
</dbReference>
<dbReference type="InterPro" id="IPR029063">
    <property type="entry name" value="SAM-dependent_MTases_sf"/>
</dbReference>
<proteinExistence type="predicted"/>
<comment type="caution">
    <text evidence="2">The sequence shown here is derived from an EMBL/GenBank/DDBJ whole genome shotgun (WGS) entry which is preliminary data.</text>
</comment>
<name>A0A5S4HA33_9ACTN</name>
<evidence type="ECO:0000313" key="3">
    <source>
        <dbReference type="Proteomes" id="UP000305238"/>
    </source>
</evidence>
<dbReference type="CDD" id="cd02440">
    <property type="entry name" value="AdoMet_MTases"/>
    <property type="match status" value="1"/>
</dbReference>
<dbReference type="Gene3D" id="3.40.50.150">
    <property type="entry name" value="Vaccinia Virus protein VP39"/>
    <property type="match status" value="1"/>
</dbReference>